<comment type="caution">
    <text evidence="3">The sequence shown here is derived from an EMBL/GenBank/DDBJ whole genome shotgun (WGS) entry which is preliminary data.</text>
</comment>
<evidence type="ECO:0000313" key="3">
    <source>
        <dbReference type="EMBL" id="MCG7322788.1"/>
    </source>
</evidence>
<dbReference type="EMBL" id="JAKRCV010000046">
    <property type="protein sequence ID" value="MCG7322788.1"/>
    <property type="molecule type" value="Genomic_DNA"/>
</dbReference>
<keyword evidence="4" id="KW-1185">Reference proteome</keyword>
<dbReference type="Pfam" id="PF09995">
    <property type="entry name" value="MPAB_Lcp_cat"/>
    <property type="match status" value="1"/>
</dbReference>
<reference evidence="3 4" key="1">
    <citation type="submission" date="2022-02" db="EMBL/GenBank/DDBJ databases">
        <title>Uncovering new skin microbiome diversity through culturing and metagenomics.</title>
        <authorList>
            <person name="Conlan S."/>
            <person name="Deming C."/>
            <person name="Nisc Comparative Sequencing Program N."/>
            <person name="Segre J.A."/>
        </authorList>
    </citation>
    <scope>NUCLEOTIDE SEQUENCE [LARGE SCALE GENOMIC DNA]</scope>
    <source>
        <strain evidence="3 4">ACRQZ</strain>
    </source>
</reference>
<dbReference type="Proteomes" id="UP001521931">
    <property type="component" value="Unassembled WGS sequence"/>
</dbReference>
<dbReference type="RefSeq" id="WP_239265189.1">
    <property type="nucleotide sequence ID" value="NZ_JAKRCV010000046.1"/>
</dbReference>
<feature type="domain" description="ER-bound oxygenase mpaB/mpaB'/Rubber oxygenase catalytic" evidence="2">
    <location>
        <begin position="74"/>
        <end position="284"/>
    </location>
</feature>
<gene>
    <name evidence="3" type="ORF">MHL29_12960</name>
</gene>
<protein>
    <submittedName>
        <fullName evidence="3">DUF2236 domain-containing protein</fullName>
    </submittedName>
</protein>
<feature type="non-terminal residue" evidence="3">
    <location>
        <position position="291"/>
    </location>
</feature>
<dbReference type="PANTHER" id="PTHR36151:SF3">
    <property type="entry name" value="ER-BOUND OXYGENASE MPAB_MPAB'_RUBBER OXYGENASE CATALYTIC DOMAIN-CONTAINING PROTEIN"/>
    <property type="match status" value="1"/>
</dbReference>
<evidence type="ECO:0000259" key="2">
    <source>
        <dbReference type="Pfam" id="PF09995"/>
    </source>
</evidence>
<dbReference type="InterPro" id="IPR018713">
    <property type="entry name" value="MPAB/Lcp_cat_dom"/>
</dbReference>
<evidence type="ECO:0000256" key="1">
    <source>
        <dbReference type="SAM" id="MobiDB-lite"/>
    </source>
</evidence>
<organism evidence="3 4">
    <name type="scientific">Arsenicicoccus bolidensis</name>
    <dbReference type="NCBI Taxonomy" id="229480"/>
    <lineage>
        <taxon>Bacteria</taxon>
        <taxon>Bacillati</taxon>
        <taxon>Actinomycetota</taxon>
        <taxon>Actinomycetes</taxon>
        <taxon>Micrococcales</taxon>
        <taxon>Intrasporangiaceae</taxon>
        <taxon>Arsenicicoccus</taxon>
    </lineage>
</organism>
<dbReference type="PANTHER" id="PTHR36151">
    <property type="entry name" value="BLR2777 PROTEIN"/>
    <property type="match status" value="1"/>
</dbReference>
<accession>A0ABS9Q4I9</accession>
<feature type="compositionally biased region" description="Low complexity" evidence="1">
    <location>
        <begin position="13"/>
        <end position="25"/>
    </location>
</feature>
<evidence type="ECO:0000313" key="4">
    <source>
        <dbReference type="Proteomes" id="UP001521931"/>
    </source>
</evidence>
<name>A0ABS9Q4I9_9MICO</name>
<sequence length="291" mass="31369">MSERGADPVPAAPTSLPRPLSRPLSSALSLPRSLQRRIGEAVREKVAGADAVAAHDRIWGTPGGRWFTEDDPIWRVHGDASMFAAGITALLLQSLHPSAMAGVAGHSGYRGDPWGRLQRTSHYLATTTFGTIEHAEQAIATVRSVHERVRGKDDLGRPYRASDPHLLRWVHVAEVWSFLTGHQRHGSRPLTPAEADTYVAQTAIPAARLGAGDLPASVRELEESLAGYRPELRVTPAARDAADFLLREPPLPRPARPGYQLLARGAVDLLPVWARDELGLARPALAAPAGA</sequence>
<proteinExistence type="predicted"/>
<feature type="region of interest" description="Disordered" evidence="1">
    <location>
        <begin position="1"/>
        <end position="25"/>
    </location>
</feature>